<accession>A0AA37RYS8</accession>
<dbReference type="Gene3D" id="3.40.50.410">
    <property type="entry name" value="von Willebrand factor, type A domain"/>
    <property type="match status" value="1"/>
</dbReference>
<organism evidence="4 5">
    <name type="scientific">Paraferrimonas sedimenticola</name>
    <dbReference type="NCBI Taxonomy" id="375674"/>
    <lineage>
        <taxon>Bacteria</taxon>
        <taxon>Pseudomonadati</taxon>
        <taxon>Pseudomonadota</taxon>
        <taxon>Gammaproteobacteria</taxon>
        <taxon>Alteromonadales</taxon>
        <taxon>Ferrimonadaceae</taxon>
        <taxon>Paraferrimonas</taxon>
    </lineage>
</organism>
<evidence type="ECO:0000259" key="2">
    <source>
        <dbReference type="PROSITE" id="PS50234"/>
    </source>
</evidence>
<dbReference type="PROSITE" id="PS50234">
    <property type="entry name" value="VWFA"/>
    <property type="match status" value="1"/>
</dbReference>
<reference evidence="4" key="2">
    <citation type="submission" date="2023-01" db="EMBL/GenBank/DDBJ databases">
        <title>Draft genome sequence of Paraferrimonas sedimenticola strain NBRC 101628.</title>
        <authorList>
            <person name="Sun Q."/>
            <person name="Mori K."/>
        </authorList>
    </citation>
    <scope>NUCLEOTIDE SEQUENCE</scope>
    <source>
        <strain evidence="4">NBRC 101628</strain>
    </source>
</reference>
<dbReference type="SUPFAM" id="SSF53300">
    <property type="entry name" value="vWA-like"/>
    <property type="match status" value="1"/>
</dbReference>
<protein>
    <submittedName>
        <fullName evidence="4">Marine proteobacterial sortase target protein</fullName>
    </submittedName>
</protein>
<dbReference type="SMART" id="SM00327">
    <property type="entry name" value="VWA"/>
    <property type="match status" value="1"/>
</dbReference>
<dbReference type="PANTHER" id="PTHR45737">
    <property type="entry name" value="VON WILLEBRAND FACTOR A DOMAIN-CONTAINING PROTEIN 5A"/>
    <property type="match status" value="1"/>
</dbReference>
<keyword evidence="5" id="KW-1185">Reference proteome</keyword>
<dbReference type="InterPro" id="IPR002035">
    <property type="entry name" value="VWF_A"/>
</dbReference>
<gene>
    <name evidence="4" type="ORF">GCM10007895_32180</name>
</gene>
<name>A0AA37RYS8_9GAMM</name>
<evidence type="ECO:0000256" key="1">
    <source>
        <dbReference type="SAM" id="Phobius"/>
    </source>
</evidence>
<evidence type="ECO:0000313" key="4">
    <source>
        <dbReference type="EMBL" id="GLP97911.1"/>
    </source>
</evidence>
<feature type="domain" description="VWFA" evidence="2">
    <location>
        <begin position="311"/>
        <end position="481"/>
    </location>
</feature>
<dbReference type="EMBL" id="BSNC01000012">
    <property type="protein sequence ID" value="GLP97911.1"/>
    <property type="molecule type" value="Genomic_DNA"/>
</dbReference>
<dbReference type="SMART" id="SM00609">
    <property type="entry name" value="VIT"/>
    <property type="match status" value="1"/>
</dbReference>
<sequence>MTGFIKQWLRALVLVYALGWLLVAWLMPSLAAHASVDGVQETPSLWLTPLAQGLPTDNDEFESLLLNTDVEMQVSGVVNRVTVTQQFRNTSDVWVHGRYQFPLPENAAVDRMQLRIGERLIEGEIQEKRQAEASFEQAKAEGKSASLVRQHKPNVFQTKVAHIAPGETVSVRIEYQQTTAFINGQFELRFPTVVAPRYHPSMLLAPSTRGDSTPSLGWNLSMDFAPGFELASLTSRYHDIEKQAKPNGGWTIQLAEQAVADKDFVLNWSPRLGEMPQAQLLRQRHEGKEYGLLMLFPASPELADRQRLAREVVFVLDVSGSMSGSSIEQAKAALIYGLNQLSAQDSFNVIAFSSGVQLFRQSSVEASAFELNAARRFVSGLQADGGTNMHLAFDAAMHLKSDGESLKQLVFLTDGAIGFEDSLLMKIRTQLGQSRLFTVGIGSAPNGYFMSRAAWVGRGSYRYIGAIDQVEAQMRALFDQLAYPALRDLRISWGNGQPVQSWPNPLPDLYFGMPLVTSFVIPPGVQQMLIEGTSMFGRWQQWVDVDAISLSQGQGINKLWAKDQIDSLALDWSLDQQARDNKTLELALAHGLVSSQTSLVAVDKTPRNIEEAWEQKIKPHMPAGWNMQTMPQTGLGSDLQLMLGLALVLLSGLWLRAGRRRFL</sequence>
<keyword evidence="1" id="KW-0472">Membrane</keyword>
<proteinExistence type="predicted"/>
<dbReference type="AlphaFoldDB" id="A0AA37RYS8"/>
<dbReference type="RefSeq" id="WP_095506833.1">
    <property type="nucleotide sequence ID" value="NZ_BSNC01000012.1"/>
</dbReference>
<evidence type="ECO:0000259" key="3">
    <source>
        <dbReference type="PROSITE" id="PS51468"/>
    </source>
</evidence>
<feature type="transmembrane region" description="Helical" evidence="1">
    <location>
        <begin position="639"/>
        <end position="657"/>
    </location>
</feature>
<feature type="domain" description="VIT" evidence="3">
    <location>
        <begin position="49"/>
        <end position="177"/>
    </location>
</feature>
<dbReference type="Proteomes" id="UP001161422">
    <property type="component" value="Unassembled WGS sequence"/>
</dbReference>
<dbReference type="Pfam" id="PF08487">
    <property type="entry name" value="VIT"/>
    <property type="match status" value="1"/>
</dbReference>
<dbReference type="PROSITE" id="PS51468">
    <property type="entry name" value="VIT"/>
    <property type="match status" value="1"/>
</dbReference>
<dbReference type="InterPro" id="IPR013694">
    <property type="entry name" value="VIT"/>
</dbReference>
<reference evidence="4" key="1">
    <citation type="journal article" date="2014" name="Int. J. Syst. Evol. Microbiol.">
        <title>Complete genome sequence of Corynebacterium casei LMG S-19264T (=DSM 44701T), isolated from a smear-ripened cheese.</title>
        <authorList>
            <consortium name="US DOE Joint Genome Institute (JGI-PGF)"/>
            <person name="Walter F."/>
            <person name="Albersmeier A."/>
            <person name="Kalinowski J."/>
            <person name="Ruckert C."/>
        </authorList>
    </citation>
    <scope>NUCLEOTIDE SEQUENCE</scope>
    <source>
        <strain evidence="4">NBRC 101628</strain>
    </source>
</reference>
<dbReference type="InterPro" id="IPR036465">
    <property type="entry name" value="vWFA_dom_sf"/>
</dbReference>
<dbReference type="Pfam" id="PF13768">
    <property type="entry name" value="VWA_3"/>
    <property type="match status" value="1"/>
</dbReference>
<keyword evidence="1" id="KW-0812">Transmembrane</keyword>
<evidence type="ECO:0000313" key="5">
    <source>
        <dbReference type="Proteomes" id="UP001161422"/>
    </source>
</evidence>
<comment type="caution">
    <text evidence="4">The sequence shown here is derived from an EMBL/GenBank/DDBJ whole genome shotgun (WGS) entry which is preliminary data.</text>
</comment>
<keyword evidence="1" id="KW-1133">Transmembrane helix</keyword>
<dbReference type="PANTHER" id="PTHR45737:SF6">
    <property type="entry name" value="VON WILLEBRAND FACTOR A DOMAIN-CONTAINING PROTEIN 5A"/>
    <property type="match status" value="1"/>
</dbReference>